<evidence type="ECO:0000256" key="4">
    <source>
        <dbReference type="ARBA" id="ARBA00023143"/>
    </source>
</evidence>
<evidence type="ECO:0000256" key="6">
    <source>
        <dbReference type="RuleBase" id="RU362062"/>
    </source>
</evidence>
<proteinExistence type="inferred from homology"/>
<comment type="subcellular location">
    <subcellularLocation>
        <location evidence="1 6">Bacterial flagellum basal body</location>
    </subcellularLocation>
</comment>
<organism evidence="9 10">
    <name type="scientific">Bradyrhizobium canariense</name>
    <dbReference type="NCBI Taxonomy" id="255045"/>
    <lineage>
        <taxon>Bacteria</taxon>
        <taxon>Pseudomonadati</taxon>
        <taxon>Pseudomonadota</taxon>
        <taxon>Alphaproteobacteria</taxon>
        <taxon>Hyphomicrobiales</taxon>
        <taxon>Nitrobacteraceae</taxon>
        <taxon>Bradyrhizobium</taxon>
    </lineage>
</organism>
<evidence type="ECO:0000256" key="5">
    <source>
        <dbReference type="ARBA" id="ARBA00025933"/>
    </source>
</evidence>
<dbReference type="RefSeq" id="WP_100382769.1">
    <property type="nucleotide sequence ID" value="NZ_LT629750.1"/>
</dbReference>
<dbReference type="InterPro" id="IPR001444">
    <property type="entry name" value="Flag_bb_rod_N"/>
</dbReference>
<evidence type="ECO:0000259" key="7">
    <source>
        <dbReference type="Pfam" id="PF00460"/>
    </source>
</evidence>
<feature type="domain" description="Flagellar basal-body/hook protein C-terminal" evidence="8">
    <location>
        <begin position="96"/>
        <end position="139"/>
    </location>
</feature>
<dbReference type="Proteomes" id="UP000243904">
    <property type="component" value="Chromosome I"/>
</dbReference>
<dbReference type="InterPro" id="IPR006299">
    <property type="entry name" value="FlgC"/>
</dbReference>
<keyword evidence="9" id="KW-0969">Cilium</keyword>
<sequence>MADRQVIADFARSMGIATSGLRAQAGRMRVISENIANADSTSQTSGGDPYRRKVPTFSSELDRTLDAQVVTLGRVRADPTSFRVKYDPGNPAADATGNVKYPNVNPLIEMTDMRDAQRSYEANLNIISATRRMISLTLNILKS</sequence>
<comment type="subunit">
    <text evidence="5 6">The basal body constitutes a major portion of the flagellar organelle and consists of four rings (L,P,S, and M) mounted on a central rod. The rod consists of about 26 subunits of FlgG in the distal portion, and FlgB, FlgC and FlgF are thought to build up the proximal portion of the rod with about 6 subunits each.</text>
</comment>
<keyword evidence="10" id="KW-1185">Reference proteome</keyword>
<keyword evidence="4 6" id="KW-0975">Bacterial flagellum</keyword>
<dbReference type="GO" id="GO:0071978">
    <property type="term" value="P:bacterial-type flagellum-dependent swarming motility"/>
    <property type="evidence" value="ECO:0007669"/>
    <property type="project" value="TreeGrafter"/>
</dbReference>
<evidence type="ECO:0000256" key="3">
    <source>
        <dbReference type="ARBA" id="ARBA00017941"/>
    </source>
</evidence>
<keyword evidence="9" id="KW-0282">Flagellum</keyword>
<evidence type="ECO:0000259" key="8">
    <source>
        <dbReference type="Pfam" id="PF06429"/>
    </source>
</evidence>
<protein>
    <recommendedName>
        <fullName evidence="3 6">Flagellar basal-body rod protein FlgC</fullName>
    </recommendedName>
</protein>
<dbReference type="Pfam" id="PF00460">
    <property type="entry name" value="Flg_bb_rod"/>
    <property type="match status" value="1"/>
</dbReference>
<dbReference type="InterPro" id="IPR010930">
    <property type="entry name" value="Flg_bb/hook_C_dom"/>
</dbReference>
<gene>
    <name evidence="9" type="ORF">SAMN05444158_0237</name>
</gene>
<name>A0A1H1MIR6_9BRAD</name>
<evidence type="ECO:0000313" key="9">
    <source>
        <dbReference type="EMBL" id="SDR86530.1"/>
    </source>
</evidence>
<reference evidence="10" key="1">
    <citation type="submission" date="2016-10" db="EMBL/GenBank/DDBJ databases">
        <authorList>
            <person name="Varghese N."/>
            <person name="Submissions S."/>
        </authorList>
    </citation>
    <scope>NUCLEOTIDE SEQUENCE [LARGE SCALE GENOMIC DNA]</scope>
    <source>
        <strain evidence="10">GAS369</strain>
    </source>
</reference>
<feature type="domain" description="Flagellar basal body rod protein N-terminal" evidence="7">
    <location>
        <begin position="16"/>
        <end position="41"/>
    </location>
</feature>
<dbReference type="AlphaFoldDB" id="A0A1H1MIR6"/>
<dbReference type="EMBL" id="LT629750">
    <property type="protein sequence ID" value="SDR86530.1"/>
    <property type="molecule type" value="Genomic_DNA"/>
</dbReference>
<evidence type="ECO:0000256" key="2">
    <source>
        <dbReference type="ARBA" id="ARBA00009677"/>
    </source>
</evidence>
<keyword evidence="9" id="KW-0966">Cell projection</keyword>
<dbReference type="NCBIfam" id="TIGR01395">
    <property type="entry name" value="FlgC"/>
    <property type="match status" value="1"/>
</dbReference>
<evidence type="ECO:0000313" key="10">
    <source>
        <dbReference type="Proteomes" id="UP000243904"/>
    </source>
</evidence>
<dbReference type="PANTHER" id="PTHR30435">
    <property type="entry name" value="FLAGELLAR PROTEIN"/>
    <property type="match status" value="1"/>
</dbReference>
<comment type="similarity">
    <text evidence="2">Belongs to the flagella basal body rod proteins family.</text>
</comment>
<dbReference type="GO" id="GO:0030694">
    <property type="term" value="C:bacterial-type flagellum basal body, rod"/>
    <property type="evidence" value="ECO:0007669"/>
    <property type="project" value="UniProtKB-UniRule"/>
</dbReference>
<dbReference type="PANTHER" id="PTHR30435:SF2">
    <property type="entry name" value="FLAGELLAR BASAL-BODY ROD PROTEIN FLGC"/>
    <property type="match status" value="1"/>
</dbReference>
<evidence type="ECO:0000256" key="1">
    <source>
        <dbReference type="ARBA" id="ARBA00004117"/>
    </source>
</evidence>
<dbReference type="Pfam" id="PF06429">
    <property type="entry name" value="Flg_bbr_C"/>
    <property type="match status" value="1"/>
</dbReference>
<accession>A0A1H1MIR6</accession>